<dbReference type="SUPFAM" id="SSF56796">
    <property type="entry name" value="Dehydroquinate synthase-like"/>
    <property type="match status" value="1"/>
</dbReference>
<keyword evidence="2" id="KW-0560">Oxidoreductase</keyword>
<dbReference type="GO" id="GO:0046872">
    <property type="term" value="F:metal ion binding"/>
    <property type="evidence" value="ECO:0007669"/>
    <property type="project" value="InterPro"/>
</dbReference>
<comment type="similarity">
    <text evidence="1">Belongs to the iron-containing alcohol dehydrogenase family.</text>
</comment>
<evidence type="ECO:0000313" key="7">
    <source>
        <dbReference type="Proteomes" id="UP000321805"/>
    </source>
</evidence>
<accession>A0A5B8UCX5</accession>
<evidence type="ECO:0000259" key="5">
    <source>
        <dbReference type="Pfam" id="PF25137"/>
    </source>
</evidence>
<evidence type="ECO:0000256" key="2">
    <source>
        <dbReference type="ARBA" id="ARBA00023002"/>
    </source>
</evidence>
<proteinExistence type="inferred from homology"/>
<dbReference type="PROSITE" id="PS00060">
    <property type="entry name" value="ADH_IRON_2"/>
    <property type="match status" value="1"/>
</dbReference>
<organism evidence="6 7">
    <name type="scientific">Baekduia soli</name>
    <dbReference type="NCBI Taxonomy" id="496014"/>
    <lineage>
        <taxon>Bacteria</taxon>
        <taxon>Bacillati</taxon>
        <taxon>Actinomycetota</taxon>
        <taxon>Thermoleophilia</taxon>
        <taxon>Solirubrobacterales</taxon>
        <taxon>Baekduiaceae</taxon>
        <taxon>Baekduia</taxon>
    </lineage>
</organism>
<dbReference type="InterPro" id="IPR018211">
    <property type="entry name" value="ADH_Fe_CS"/>
</dbReference>
<dbReference type="Proteomes" id="UP000321805">
    <property type="component" value="Chromosome"/>
</dbReference>
<evidence type="ECO:0000256" key="1">
    <source>
        <dbReference type="ARBA" id="ARBA00007358"/>
    </source>
</evidence>
<sequence>MTGRFAYPRTAEVRYGPGALAGLADLVDGRAFVIASRTLLASGLDDQLRDILGDRLAGVHAGVAQHVPRTAVIEAAQAARAAGAETLVSVGGGTPIDCAKGVALCLAAGIEAAGQFDEHHIRFTYPDQLEVPALPATAPPHIAVPTTLSGSEHTNLFGITDLDRHEKHLYVGPAFAPTAVILDGELALRTPADLWAASGVRALDHAVEGTLSRRHVPFMDALGAESLRIMRAHLEESAQEDRLEARSECLLGAWLAIYALTNVGAGLSHAIGHQLAAQFDMMHGVTSAIMLPHVLRFNAGVVGDRIVRLAEPLGVDVGGLAPDAAAAAVIDGLAAFIGRLERFGVPHTLSSAGATRPELDDVADRVLGDMGAAVNPRPLTRADLLDLFQAAW</sequence>
<dbReference type="InterPro" id="IPR039697">
    <property type="entry name" value="Alcohol_dehydrogenase_Fe"/>
</dbReference>
<keyword evidence="3" id="KW-0520">NAD</keyword>
<dbReference type="KEGG" id="bsol:FSW04_24420"/>
<dbReference type="GO" id="GO:0004022">
    <property type="term" value="F:alcohol dehydrogenase (NAD+) activity"/>
    <property type="evidence" value="ECO:0007669"/>
    <property type="project" value="TreeGrafter"/>
</dbReference>
<evidence type="ECO:0000256" key="3">
    <source>
        <dbReference type="ARBA" id="ARBA00023027"/>
    </source>
</evidence>
<dbReference type="AlphaFoldDB" id="A0A5B8UCX5"/>
<evidence type="ECO:0000313" key="6">
    <source>
        <dbReference type="EMBL" id="QEC50890.1"/>
    </source>
</evidence>
<dbReference type="CDD" id="cd08192">
    <property type="entry name" value="MAR-like"/>
    <property type="match status" value="1"/>
</dbReference>
<dbReference type="Gene3D" id="3.40.50.1970">
    <property type="match status" value="1"/>
</dbReference>
<gene>
    <name evidence="6" type="ORF">FSW04_24420</name>
</gene>
<protein>
    <submittedName>
        <fullName evidence="6">Iron-containing alcohol dehydrogenase</fullName>
    </submittedName>
</protein>
<dbReference type="EMBL" id="CP042430">
    <property type="protein sequence ID" value="QEC50890.1"/>
    <property type="molecule type" value="Genomic_DNA"/>
</dbReference>
<dbReference type="OrthoDB" id="3812122at2"/>
<dbReference type="InterPro" id="IPR001670">
    <property type="entry name" value="ADH_Fe/GldA"/>
</dbReference>
<feature type="domain" description="Fe-containing alcohol dehydrogenase-like C-terminal" evidence="5">
    <location>
        <begin position="196"/>
        <end position="392"/>
    </location>
</feature>
<dbReference type="InterPro" id="IPR056798">
    <property type="entry name" value="ADH_Fe_C"/>
</dbReference>
<dbReference type="PANTHER" id="PTHR11496">
    <property type="entry name" value="ALCOHOL DEHYDROGENASE"/>
    <property type="match status" value="1"/>
</dbReference>
<dbReference type="Gene3D" id="1.20.1090.10">
    <property type="entry name" value="Dehydroquinate synthase-like - alpha domain"/>
    <property type="match status" value="1"/>
</dbReference>
<evidence type="ECO:0000259" key="4">
    <source>
        <dbReference type="Pfam" id="PF00465"/>
    </source>
</evidence>
<reference evidence="6 7" key="1">
    <citation type="journal article" date="2018" name="J. Microbiol.">
        <title>Baekduia soli gen. nov., sp. nov., a novel bacterium isolated from the soil of Baekdu Mountain and proposal of a novel family name, Baekduiaceae fam. nov.</title>
        <authorList>
            <person name="An D.S."/>
            <person name="Siddiqi M.Z."/>
            <person name="Kim K.H."/>
            <person name="Yu H.S."/>
            <person name="Im W.T."/>
        </authorList>
    </citation>
    <scope>NUCLEOTIDE SEQUENCE [LARGE SCALE GENOMIC DNA]</scope>
    <source>
        <strain evidence="6 7">BR7-21</strain>
    </source>
</reference>
<dbReference type="Pfam" id="PF25137">
    <property type="entry name" value="ADH_Fe_C"/>
    <property type="match status" value="1"/>
</dbReference>
<dbReference type="PANTHER" id="PTHR11496:SF102">
    <property type="entry name" value="ALCOHOL DEHYDROGENASE 4"/>
    <property type="match status" value="1"/>
</dbReference>
<name>A0A5B8UCX5_9ACTN</name>
<dbReference type="Pfam" id="PF00465">
    <property type="entry name" value="Fe-ADH"/>
    <property type="match status" value="1"/>
</dbReference>
<feature type="domain" description="Alcohol dehydrogenase iron-type/glycerol dehydrogenase GldA" evidence="4">
    <location>
        <begin position="12"/>
        <end position="183"/>
    </location>
</feature>
<keyword evidence="7" id="KW-1185">Reference proteome</keyword>